<dbReference type="Proteomes" id="UP000823775">
    <property type="component" value="Unassembled WGS sequence"/>
</dbReference>
<gene>
    <name evidence="3" type="ORF">HAX54_047180</name>
</gene>
<feature type="compositionally biased region" description="Basic and acidic residues" evidence="2">
    <location>
        <begin position="56"/>
        <end position="90"/>
    </location>
</feature>
<proteinExistence type="predicted"/>
<organism evidence="3 4">
    <name type="scientific">Datura stramonium</name>
    <name type="common">Jimsonweed</name>
    <name type="synonym">Common thornapple</name>
    <dbReference type="NCBI Taxonomy" id="4076"/>
    <lineage>
        <taxon>Eukaryota</taxon>
        <taxon>Viridiplantae</taxon>
        <taxon>Streptophyta</taxon>
        <taxon>Embryophyta</taxon>
        <taxon>Tracheophyta</taxon>
        <taxon>Spermatophyta</taxon>
        <taxon>Magnoliopsida</taxon>
        <taxon>eudicotyledons</taxon>
        <taxon>Gunneridae</taxon>
        <taxon>Pentapetalae</taxon>
        <taxon>asterids</taxon>
        <taxon>lamiids</taxon>
        <taxon>Solanales</taxon>
        <taxon>Solanaceae</taxon>
        <taxon>Solanoideae</taxon>
        <taxon>Datureae</taxon>
        <taxon>Datura</taxon>
    </lineage>
</organism>
<sequence>MDKLEMRDTNLEKSSSATKVVKLRADINQTKAEVKELQEKELNILDAPVHAQECGDSDRDLYNESTRRHQSLREQRQDTKGGGREDRRGSSEATTQTIEGPAS</sequence>
<feature type="region of interest" description="Disordered" evidence="2">
    <location>
        <begin position="54"/>
        <end position="103"/>
    </location>
</feature>
<feature type="coiled-coil region" evidence="1">
    <location>
        <begin position="20"/>
        <end position="47"/>
    </location>
</feature>
<reference evidence="3 4" key="1">
    <citation type="journal article" date="2021" name="BMC Genomics">
        <title>Datura genome reveals duplications of psychoactive alkaloid biosynthetic genes and high mutation rate following tissue culture.</title>
        <authorList>
            <person name="Rajewski A."/>
            <person name="Carter-House D."/>
            <person name="Stajich J."/>
            <person name="Litt A."/>
        </authorList>
    </citation>
    <scope>NUCLEOTIDE SEQUENCE [LARGE SCALE GENOMIC DNA]</scope>
    <source>
        <strain evidence="3">AR-01</strain>
    </source>
</reference>
<evidence type="ECO:0000256" key="1">
    <source>
        <dbReference type="SAM" id="Coils"/>
    </source>
</evidence>
<name>A0ABS8SSG8_DATST</name>
<keyword evidence="1" id="KW-0175">Coiled coil</keyword>
<feature type="compositionally biased region" description="Polar residues" evidence="2">
    <location>
        <begin position="93"/>
        <end position="103"/>
    </location>
</feature>
<evidence type="ECO:0000313" key="3">
    <source>
        <dbReference type="EMBL" id="MCD7461826.1"/>
    </source>
</evidence>
<evidence type="ECO:0000256" key="2">
    <source>
        <dbReference type="SAM" id="MobiDB-lite"/>
    </source>
</evidence>
<protein>
    <submittedName>
        <fullName evidence="3">Uncharacterized protein</fullName>
    </submittedName>
</protein>
<dbReference type="EMBL" id="JACEIK010000757">
    <property type="protein sequence ID" value="MCD7461826.1"/>
    <property type="molecule type" value="Genomic_DNA"/>
</dbReference>
<comment type="caution">
    <text evidence="3">The sequence shown here is derived from an EMBL/GenBank/DDBJ whole genome shotgun (WGS) entry which is preliminary data.</text>
</comment>
<accession>A0ABS8SSG8</accession>
<keyword evidence="4" id="KW-1185">Reference proteome</keyword>
<evidence type="ECO:0000313" key="4">
    <source>
        <dbReference type="Proteomes" id="UP000823775"/>
    </source>
</evidence>